<dbReference type="EMBL" id="KN847999">
    <property type="protein sequence ID" value="KIR44486.1"/>
    <property type="molecule type" value="Genomic_DNA"/>
</dbReference>
<feature type="region of interest" description="Disordered" evidence="1">
    <location>
        <begin position="551"/>
        <end position="570"/>
    </location>
</feature>
<proteinExistence type="predicted"/>
<protein>
    <recommendedName>
        <fullName evidence="3">UAS domain-containing protein</fullName>
    </recommendedName>
</protein>
<dbReference type="GO" id="GO:0043130">
    <property type="term" value="F:ubiquitin binding"/>
    <property type="evidence" value="ECO:0007669"/>
    <property type="project" value="TreeGrafter"/>
</dbReference>
<feature type="region of interest" description="Disordered" evidence="1">
    <location>
        <begin position="287"/>
        <end position="317"/>
    </location>
</feature>
<keyword evidence="2" id="KW-1133">Transmembrane helix</keyword>
<feature type="region of interest" description="Disordered" evidence="1">
    <location>
        <begin position="372"/>
        <end position="391"/>
    </location>
</feature>
<gene>
    <name evidence="4" type="ORF">I312_06338</name>
</gene>
<dbReference type="GO" id="GO:0005783">
    <property type="term" value="C:endoplasmic reticulum"/>
    <property type="evidence" value="ECO:0007669"/>
    <property type="project" value="TreeGrafter"/>
</dbReference>
<dbReference type="Gene3D" id="3.40.30.10">
    <property type="entry name" value="Glutaredoxin"/>
    <property type="match status" value="1"/>
</dbReference>
<accession>A0A0D0VAB2</accession>
<sequence>MPLTTSQQQALSQLWAVTSSTTDAARERDERLLRENGWDVQTTIEQIFNMTDDADLSSPGGDAGPSTSRNRHAVHDPDQDPLSPPIPPGARRLSGTGARRPRPKPRAAPGTTGVGIGIWDIIVWPVGMLFSIVGGVWYFIVRTFVPLSFLPYIPSFLLPPSPSPPSIPRPPQDPTTEHLAFFQSLCSLTGLPQSELPEIYVGPYREFLTHIRKELLVGLVVLVSEEHEDDESFKKGSLADKDVVQALRSEGVVVWAADISSREGYQASQTLLATTYPSLTFLSLLPSTSSSPTTTSSSSPKLTLLNTLSGPPSTITSPTSIITTLQTAVLPRVRPFLNRLKSERVAVEEARYVRAEQDRAFRASEAKDRERMRVAKQKEEAERIKKEREEKERREKEVIKEKRKIWRRYARKHLLPPSNGPVRVALRTPLSSERHLHHFTPSSSTLSLYIFAETLLIPASAKKEDDPDTPPEGYDPLAYLSSSSSNTIANGAGISDILGEEEVGDWPFTLVTAYPRQTIPCVLAEGEKIWETVQKAGGAMFLEKREGYAFGLSEEEEDGENEEEIVSDSD</sequence>
<dbReference type="HOGENOM" id="CLU_020031_1_1_1"/>
<feature type="domain" description="UAS" evidence="3">
    <location>
        <begin position="180"/>
        <end position="306"/>
    </location>
</feature>
<evidence type="ECO:0000259" key="3">
    <source>
        <dbReference type="SMART" id="SM00594"/>
    </source>
</evidence>
<evidence type="ECO:0000256" key="2">
    <source>
        <dbReference type="SAM" id="Phobius"/>
    </source>
</evidence>
<feature type="transmembrane region" description="Helical" evidence="2">
    <location>
        <begin position="121"/>
        <end position="140"/>
    </location>
</feature>
<dbReference type="AlphaFoldDB" id="A0A0D0VAB2"/>
<dbReference type="PANTHER" id="PTHR23322:SF1">
    <property type="entry name" value="FAS-ASSOCIATED FACTOR 2"/>
    <property type="match status" value="1"/>
</dbReference>
<feature type="compositionally biased region" description="Acidic residues" evidence="1">
    <location>
        <begin position="553"/>
        <end position="570"/>
    </location>
</feature>
<evidence type="ECO:0000313" key="4">
    <source>
        <dbReference type="EMBL" id="KIR44486.1"/>
    </source>
</evidence>
<dbReference type="OrthoDB" id="1026733at2759"/>
<keyword evidence="2" id="KW-0812">Transmembrane</keyword>
<dbReference type="GO" id="GO:0036503">
    <property type="term" value="P:ERAD pathway"/>
    <property type="evidence" value="ECO:0007669"/>
    <property type="project" value="TreeGrafter"/>
</dbReference>
<dbReference type="SUPFAM" id="SSF52833">
    <property type="entry name" value="Thioredoxin-like"/>
    <property type="match status" value="1"/>
</dbReference>
<organism evidence="4">
    <name type="scientific">Cryptococcus bacillisporus CA1280</name>
    <dbReference type="NCBI Taxonomy" id="1296109"/>
    <lineage>
        <taxon>Eukaryota</taxon>
        <taxon>Fungi</taxon>
        <taxon>Dikarya</taxon>
        <taxon>Basidiomycota</taxon>
        <taxon>Agaricomycotina</taxon>
        <taxon>Tremellomycetes</taxon>
        <taxon>Tremellales</taxon>
        <taxon>Cryptococcaceae</taxon>
        <taxon>Cryptococcus</taxon>
        <taxon>Cryptococcus gattii species complex</taxon>
    </lineage>
</organism>
<feature type="region of interest" description="Disordered" evidence="1">
    <location>
        <begin position="50"/>
        <end position="110"/>
    </location>
</feature>
<reference evidence="4" key="1">
    <citation type="submission" date="2015-01" db="EMBL/GenBank/DDBJ databases">
        <title>The Genome Sequence of Cryptococcus gattii CA1280.</title>
        <authorList>
            <consortium name="The Broad Institute Genomics Platform"/>
            <person name="Cuomo C."/>
            <person name="Litvintseva A."/>
            <person name="Chen Y."/>
            <person name="Heitman J."/>
            <person name="Sun S."/>
            <person name="Springer D."/>
            <person name="Dromer F."/>
            <person name="Young S."/>
            <person name="Zeng Q."/>
            <person name="Gargeya S."/>
            <person name="Abouelleil A."/>
            <person name="Alvarado L."/>
            <person name="Chapman S.B."/>
            <person name="Gainer-Dewar J."/>
            <person name="Goldberg J."/>
            <person name="Griggs A."/>
            <person name="Gujja S."/>
            <person name="Hansen M."/>
            <person name="Howarth C."/>
            <person name="Imamovic A."/>
            <person name="Larimer J."/>
            <person name="Murphy C."/>
            <person name="Naylor J."/>
            <person name="Pearson M."/>
            <person name="Priest M."/>
            <person name="Roberts A."/>
            <person name="Saif S."/>
            <person name="Shea T."/>
            <person name="Sykes S."/>
            <person name="Wortman J."/>
            <person name="Nusbaum C."/>
            <person name="Birren B."/>
        </authorList>
    </citation>
    <scope>NUCLEOTIDE SEQUENCE [LARGE SCALE GENOMIC DNA]</scope>
    <source>
        <strain evidence="4">CA1280</strain>
    </source>
</reference>
<keyword evidence="2" id="KW-0472">Membrane</keyword>
<evidence type="ECO:0000256" key="1">
    <source>
        <dbReference type="SAM" id="MobiDB-lite"/>
    </source>
</evidence>
<dbReference type="InterPro" id="IPR050730">
    <property type="entry name" value="UBX_domain-protein"/>
</dbReference>
<dbReference type="InterPro" id="IPR036249">
    <property type="entry name" value="Thioredoxin-like_sf"/>
</dbReference>
<dbReference type="SMART" id="SM00594">
    <property type="entry name" value="UAS"/>
    <property type="match status" value="1"/>
</dbReference>
<name>A0A0D0VAB2_CRYGA</name>
<dbReference type="InterPro" id="IPR006577">
    <property type="entry name" value="UAS"/>
</dbReference>
<dbReference type="PANTHER" id="PTHR23322">
    <property type="entry name" value="FAS-ASSOCIATED PROTEIN"/>
    <property type="match status" value="1"/>
</dbReference>